<dbReference type="EMBL" id="CAJVCH010032524">
    <property type="protein sequence ID" value="CAG7712036.1"/>
    <property type="molecule type" value="Genomic_DNA"/>
</dbReference>
<keyword evidence="2" id="KW-1185">Reference proteome</keyword>
<accession>A0A8J2NMY1</accession>
<comment type="caution">
    <text evidence="1">The sequence shown here is derived from an EMBL/GenBank/DDBJ whole genome shotgun (WGS) entry which is preliminary data.</text>
</comment>
<dbReference type="Proteomes" id="UP000708208">
    <property type="component" value="Unassembled WGS sequence"/>
</dbReference>
<proteinExistence type="predicted"/>
<name>A0A8J2NMY1_9HEXA</name>
<feature type="non-terminal residue" evidence="1">
    <location>
        <position position="15"/>
    </location>
</feature>
<feature type="non-terminal residue" evidence="1">
    <location>
        <position position="1"/>
    </location>
</feature>
<evidence type="ECO:0000313" key="2">
    <source>
        <dbReference type="Proteomes" id="UP000708208"/>
    </source>
</evidence>
<organism evidence="1 2">
    <name type="scientific">Allacma fusca</name>
    <dbReference type="NCBI Taxonomy" id="39272"/>
    <lineage>
        <taxon>Eukaryota</taxon>
        <taxon>Metazoa</taxon>
        <taxon>Ecdysozoa</taxon>
        <taxon>Arthropoda</taxon>
        <taxon>Hexapoda</taxon>
        <taxon>Collembola</taxon>
        <taxon>Symphypleona</taxon>
        <taxon>Sminthuridae</taxon>
        <taxon>Allacma</taxon>
    </lineage>
</organism>
<evidence type="ECO:0000313" key="1">
    <source>
        <dbReference type="EMBL" id="CAG7712036.1"/>
    </source>
</evidence>
<gene>
    <name evidence="1" type="ORF">AFUS01_LOCUS5132</name>
</gene>
<sequence length="15" mass="1926">MILVILIWHHNFLYN</sequence>
<reference evidence="1" key="1">
    <citation type="submission" date="2021-06" db="EMBL/GenBank/DDBJ databases">
        <authorList>
            <person name="Hodson N. C."/>
            <person name="Mongue J. A."/>
            <person name="Jaron S. K."/>
        </authorList>
    </citation>
    <scope>NUCLEOTIDE SEQUENCE</scope>
</reference>
<protein>
    <submittedName>
        <fullName evidence="1">Uncharacterized protein</fullName>
    </submittedName>
</protein>